<dbReference type="AlphaFoldDB" id="A0A2W5KPN7"/>
<feature type="transmembrane region" description="Helical" evidence="10">
    <location>
        <begin position="185"/>
        <end position="205"/>
    </location>
</feature>
<keyword evidence="10 11" id="KW-0813">Transport</keyword>
<evidence type="ECO:0000256" key="8">
    <source>
        <dbReference type="ARBA" id="ARBA00060041"/>
    </source>
</evidence>
<name>A0A2W5KPN7_ANCNO</name>
<dbReference type="NCBIfam" id="TIGR01695">
    <property type="entry name" value="murJ_mviN"/>
    <property type="match status" value="1"/>
</dbReference>
<dbReference type="GO" id="GO:0071555">
    <property type="term" value="P:cell wall organization"/>
    <property type="evidence" value="ECO:0007669"/>
    <property type="project" value="UniProtKB-UniRule"/>
</dbReference>
<comment type="caution">
    <text evidence="12">The sequence shown here is derived from an EMBL/GenBank/DDBJ whole genome shotgun (WGS) entry which is preliminary data.</text>
</comment>
<keyword evidence="10" id="KW-0997">Cell inner membrane</keyword>
<feature type="transmembrane region" description="Helical" evidence="10">
    <location>
        <begin position="226"/>
        <end position="249"/>
    </location>
</feature>
<comment type="similarity">
    <text evidence="9 10 11">Belongs to the MurJ/MviN family.</text>
</comment>
<keyword evidence="3 10" id="KW-0812">Transmembrane</keyword>
<evidence type="ECO:0000313" key="12">
    <source>
        <dbReference type="EMBL" id="PZQ17824.1"/>
    </source>
</evidence>
<keyword evidence="7 10" id="KW-0472">Membrane</keyword>
<dbReference type="PANTHER" id="PTHR47019:SF1">
    <property type="entry name" value="LIPID II FLIPPASE MURJ"/>
    <property type="match status" value="1"/>
</dbReference>
<evidence type="ECO:0000256" key="7">
    <source>
        <dbReference type="ARBA" id="ARBA00023136"/>
    </source>
</evidence>
<evidence type="ECO:0000256" key="3">
    <source>
        <dbReference type="ARBA" id="ARBA00022692"/>
    </source>
</evidence>
<dbReference type="GO" id="GO:0005886">
    <property type="term" value="C:plasma membrane"/>
    <property type="evidence" value="ECO:0007669"/>
    <property type="project" value="UniProtKB-SubCell"/>
</dbReference>
<dbReference type="Proteomes" id="UP000249577">
    <property type="component" value="Unassembled WGS sequence"/>
</dbReference>
<feature type="transmembrane region" description="Helical" evidence="10">
    <location>
        <begin position="480"/>
        <end position="501"/>
    </location>
</feature>
<dbReference type="CDD" id="cd13123">
    <property type="entry name" value="MATE_MurJ_like"/>
    <property type="match status" value="1"/>
</dbReference>
<keyword evidence="6 10" id="KW-1133">Transmembrane helix</keyword>
<evidence type="ECO:0000313" key="13">
    <source>
        <dbReference type="Proteomes" id="UP000249577"/>
    </source>
</evidence>
<dbReference type="Pfam" id="PF03023">
    <property type="entry name" value="MurJ"/>
    <property type="match status" value="1"/>
</dbReference>
<keyword evidence="2 10" id="KW-1003">Cell membrane</keyword>
<organism evidence="12 13">
    <name type="scientific">Ancylobacter novellus</name>
    <name type="common">Thiobacillus novellus</name>
    <dbReference type="NCBI Taxonomy" id="921"/>
    <lineage>
        <taxon>Bacteria</taxon>
        <taxon>Pseudomonadati</taxon>
        <taxon>Pseudomonadota</taxon>
        <taxon>Alphaproteobacteria</taxon>
        <taxon>Hyphomicrobiales</taxon>
        <taxon>Xanthobacteraceae</taxon>
        <taxon>Ancylobacter</taxon>
    </lineage>
</organism>
<dbReference type="GO" id="GO:0009252">
    <property type="term" value="P:peptidoglycan biosynthetic process"/>
    <property type="evidence" value="ECO:0007669"/>
    <property type="project" value="UniProtKB-UniRule"/>
</dbReference>
<reference evidence="12 13" key="1">
    <citation type="submission" date="2017-08" db="EMBL/GenBank/DDBJ databases">
        <title>Infants hospitalized years apart are colonized by the same room-sourced microbial strains.</title>
        <authorList>
            <person name="Brooks B."/>
            <person name="Olm M.R."/>
            <person name="Firek B.A."/>
            <person name="Baker R."/>
            <person name="Thomas B.C."/>
            <person name="Morowitz M.J."/>
            <person name="Banfield J.F."/>
        </authorList>
    </citation>
    <scope>NUCLEOTIDE SEQUENCE [LARGE SCALE GENOMIC DNA]</scope>
    <source>
        <strain evidence="12">S2_005_003_R2_43</strain>
    </source>
</reference>
<gene>
    <name evidence="12" type="primary">mviN</name>
    <name evidence="10" type="synonym">murJ</name>
    <name evidence="12" type="ORF">DI565_03555</name>
</gene>
<dbReference type="UniPathway" id="UPA00219"/>
<feature type="transmembrane region" description="Helical" evidence="10">
    <location>
        <begin position="438"/>
        <end position="460"/>
    </location>
</feature>
<dbReference type="PANTHER" id="PTHR47019">
    <property type="entry name" value="LIPID II FLIPPASE MURJ"/>
    <property type="match status" value="1"/>
</dbReference>
<evidence type="ECO:0000256" key="11">
    <source>
        <dbReference type="PIRNR" id="PIRNR002869"/>
    </source>
</evidence>
<dbReference type="EMBL" id="QFPN01000002">
    <property type="protein sequence ID" value="PZQ17824.1"/>
    <property type="molecule type" value="Genomic_DNA"/>
</dbReference>
<feature type="transmembrane region" description="Helical" evidence="10">
    <location>
        <begin position="310"/>
        <end position="335"/>
    </location>
</feature>
<feature type="transmembrane region" description="Helical" evidence="10">
    <location>
        <begin position="269"/>
        <end position="289"/>
    </location>
</feature>
<feature type="transmembrane region" description="Helical" evidence="10">
    <location>
        <begin position="341"/>
        <end position="367"/>
    </location>
</feature>
<evidence type="ECO:0000256" key="9">
    <source>
        <dbReference type="ARBA" id="ARBA00061532"/>
    </source>
</evidence>
<proteinExistence type="inferred from homology"/>
<protein>
    <recommendedName>
        <fullName evidence="10">Probable lipid II flippase MurJ</fullName>
    </recommendedName>
</protein>
<feature type="transmembrane region" description="Helical" evidence="10">
    <location>
        <begin position="27"/>
        <end position="45"/>
    </location>
</feature>
<keyword evidence="10 11" id="KW-0961">Cell wall biogenesis/degradation</keyword>
<evidence type="ECO:0000256" key="4">
    <source>
        <dbReference type="ARBA" id="ARBA00022960"/>
    </source>
</evidence>
<keyword evidence="5 10" id="KW-0573">Peptidoglycan synthesis</keyword>
<dbReference type="GO" id="GO:0034204">
    <property type="term" value="P:lipid translocation"/>
    <property type="evidence" value="ECO:0007669"/>
    <property type="project" value="TreeGrafter"/>
</dbReference>
<evidence type="ECO:0000256" key="1">
    <source>
        <dbReference type="ARBA" id="ARBA00004651"/>
    </source>
</evidence>
<keyword evidence="4 10" id="KW-0133">Cell shape</keyword>
<accession>A0A2W5KPN7</accession>
<dbReference type="PIRSF" id="PIRSF002869">
    <property type="entry name" value="MviN"/>
    <property type="match status" value="1"/>
</dbReference>
<evidence type="ECO:0000256" key="6">
    <source>
        <dbReference type="ARBA" id="ARBA00022989"/>
    </source>
</evidence>
<dbReference type="InterPro" id="IPR051050">
    <property type="entry name" value="Lipid_II_flippase_MurJ/MviN"/>
</dbReference>
<feature type="transmembrane region" description="Helical" evidence="10">
    <location>
        <begin position="85"/>
        <end position="108"/>
    </location>
</feature>
<sequence length="509" mass="52720">MWRKAASVGGLTLVSRAFGFVRDVMMAALLGAGPLADAFMVAFRLPNHFRAIFAEGAFNAAFVPRYARALTRDGEVAAKSFAEDVLSITLVAQLVLLGLALVFTPWVVSALAPGFTDDPAQLSLTASLTRITFPYLLLISAMTLVAGVLNAHDRFAAAASASILLNVCMIGALFAAPWFPTVAHALAWGVLISGFAQLALVWADLRKAGLSLSIRRPRITDNVRNFLKGFGPAVLGSAGVQIAMFADTILASFLPSGSVSYLYYADRLYQLPLAVVGIAVGTVLLPELSRRLAADDHAGARDRLNRALEGALLMTLPFVALFAAASGPIVAALFGRGAFDAAAVAGSAAALQAYAVGLPAIVALRCVTPAFYASGDTATPVKALGVATLVNIALKLALIGGYASAGLAFATAMGACVNVALLTWLLRRRDGFAPDRRFAINMIAFGLATVASIAAIRWSLGPAAELKGLIPAFPDLAPAALIGVVGLAAYGAVAGPGLMLARKSRSPAR</sequence>
<evidence type="ECO:0000256" key="2">
    <source>
        <dbReference type="ARBA" id="ARBA00022475"/>
    </source>
</evidence>
<feature type="transmembrane region" description="Helical" evidence="10">
    <location>
        <begin position="379"/>
        <end position="399"/>
    </location>
</feature>
<feature type="transmembrane region" description="Helical" evidence="10">
    <location>
        <begin position="156"/>
        <end position="179"/>
    </location>
</feature>
<dbReference type="PRINTS" id="PR01806">
    <property type="entry name" value="VIRFACTRMVIN"/>
</dbReference>
<dbReference type="GO" id="GO:0015648">
    <property type="term" value="F:lipid-linked peptidoglycan transporter activity"/>
    <property type="evidence" value="ECO:0007669"/>
    <property type="project" value="UniProtKB-UniRule"/>
</dbReference>
<dbReference type="HAMAP" id="MF_02078">
    <property type="entry name" value="MurJ_MviN"/>
    <property type="match status" value="1"/>
</dbReference>
<dbReference type="GO" id="GO:0008360">
    <property type="term" value="P:regulation of cell shape"/>
    <property type="evidence" value="ECO:0007669"/>
    <property type="project" value="UniProtKB-UniRule"/>
</dbReference>
<comment type="function">
    <text evidence="8 10 11">Involved in peptidoglycan biosynthesis. Transports lipid-linked peptidoglycan precursors from the inner to the outer leaflet of the cytoplasmic membrane.</text>
</comment>
<feature type="transmembrane region" description="Helical" evidence="10">
    <location>
        <begin position="128"/>
        <end position="149"/>
    </location>
</feature>
<feature type="transmembrane region" description="Helical" evidence="10">
    <location>
        <begin position="405"/>
        <end position="426"/>
    </location>
</feature>
<evidence type="ECO:0000256" key="10">
    <source>
        <dbReference type="HAMAP-Rule" id="MF_02078"/>
    </source>
</evidence>
<comment type="subcellular location">
    <subcellularLocation>
        <location evidence="10">Cell inner membrane</location>
        <topology evidence="10">Multi-pass membrane protein</topology>
    </subcellularLocation>
    <subcellularLocation>
        <location evidence="1">Cell membrane</location>
        <topology evidence="1">Multi-pass membrane protein</topology>
    </subcellularLocation>
</comment>
<comment type="pathway">
    <text evidence="10">Cell wall biogenesis; peptidoglycan biosynthesis.</text>
</comment>
<dbReference type="InterPro" id="IPR004268">
    <property type="entry name" value="MurJ"/>
</dbReference>
<evidence type="ECO:0000256" key="5">
    <source>
        <dbReference type="ARBA" id="ARBA00022984"/>
    </source>
</evidence>